<dbReference type="PANTHER" id="PTHR43155:SF2">
    <property type="entry name" value="CYCLIC DI-GMP PHOSPHODIESTERASE PA4108"/>
    <property type="match status" value="1"/>
</dbReference>
<feature type="domain" description="HD-GYP" evidence="1">
    <location>
        <begin position="120"/>
        <end position="316"/>
    </location>
</feature>
<dbReference type="Pfam" id="PF13487">
    <property type="entry name" value="HD_5"/>
    <property type="match status" value="1"/>
</dbReference>
<proteinExistence type="predicted"/>
<keyword evidence="3" id="KW-1185">Reference proteome</keyword>
<dbReference type="OrthoDB" id="9804747at2"/>
<dbReference type="InterPro" id="IPR003607">
    <property type="entry name" value="HD/PDEase_dom"/>
</dbReference>
<sequence>MRLVPIENVKPNTVLGKSLYDVDGRILLRAGVVLRENTIAKIKQINILSIYIVDKYSDEEIEDIIKPELRQKAIITIKEAFSNIGRLNGKNAVRDRESDYTWQEQSYFYNIGKMAVSIIDDILNRKDVMLALVDIRSMNNYTYSHCVNVAVISLTLGIAFQLPKKKLEALCIGALIHDIGKSLLPKEILDKQGDLSDEDKEIVKQHPRLGYKYLSSTYNINSLSKLIVLQHHERPDGNGYPDGLDKDNIVDLSNIVSIANIYDNLSTDLPSKRAMFPSDVLEFLMSNAGTMFDYNIVNTFCRIVIPYPKGTIVEISTGETAIVEETVPGFPLRPTLKIIESNRVSRINEKVELIKEISIVITKVKYEFQA</sequence>
<dbReference type="InterPro" id="IPR037522">
    <property type="entry name" value="HD_GYP_dom"/>
</dbReference>
<reference evidence="2 3" key="1">
    <citation type="submission" date="2017-03" db="EMBL/GenBank/DDBJ databases">
        <title>Genome sequence of Clostridium chromiireducens DSM 23318.</title>
        <authorList>
            <person name="Poehlein A."/>
            <person name="Daniel R."/>
        </authorList>
    </citation>
    <scope>NUCLEOTIDE SEQUENCE [LARGE SCALE GENOMIC DNA]</scope>
    <source>
        <strain evidence="2 3">DSM 23318</strain>
    </source>
</reference>
<comment type="caution">
    <text evidence="2">The sequence shown here is derived from an EMBL/GenBank/DDBJ whole genome shotgun (WGS) entry which is preliminary data.</text>
</comment>
<dbReference type="Gene3D" id="1.10.3210.10">
    <property type="entry name" value="Hypothetical protein af1432"/>
    <property type="match status" value="1"/>
</dbReference>
<name>A0A1V4IE75_9CLOT</name>
<dbReference type="GO" id="GO:0071111">
    <property type="term" value="F:cyclic-guanylate-specific phosphodiesterase activity"/>
    <property type="evidence" value="ECO:0007669"/>
    <property type="project" value="UniProtKB-EC"/>
</dbReference>
<dbReference type="AlphaFoldDB" id="A0A1V4IE75"/>
<dbReference type="PANTHER" id="PTHR43155">
    <property type="entry name" value="CYCLIC DI-GMP PHOSPHODIESTERASE PA4108-RELATED"/>
    <property type="match status" value="1"/>
</dbReference>
<protein>
    <submittedName>
        <fullName evidence="2">Cyclic di-GMP phosphodiesterase response regulator RpfG</fullName>
        <ecNumber evidence="2">3.1.4.52</ecNumber>
    </submittedName>
</protein>
<evidence type="ECO:0000313" key="3">
    <source>
        <dbReference type="Proteomes" id="UP000191056"/>
    </source>
</evidence>
<dbReference type="STRING" id="225345.CLCHR_42010"/>
<dbReference type="Proteomes" id="UP000191056">
    <property type="component" value="Unassembled WGS sequence"/>
</dbReference>
<organism evidence="2 3">
    <name type="scientific">Clostridium chromiireducens</name>
    <dbReference type="NCBI Taxonomy" id="225345"/>
    <lineage>
        <taxon>Bacteria</taxon>
        <taxon>Bacillati</taxon>
        <taxon>Bacillota</taxon>
        <taxon>Clostridia</taxon>
        <taxon>Eubacteriales</taxon>
        <taxon>Clostridiaceae</taxon>
        <taxon>Clostridium</taxon>
    </lineage>
</organism>
<dbReference type="SMART" id="SM00471">
    <property type="entry name" value="HDc"/>
    <property type="match status" value="1"/>
</dbReference>
<evidence type="ECO:0000259" key="1">
    <source>
        <dbReference type="PROSITE" id="PS51832"/>
    </source>
</evidence>
<dbReference type="EC" id="3.1.4.52" evidence="2"/>
<keyword evidence="2" id="KW-0378">Hydrolase</keyword>
<dbReference type="RefSeq" id="WP_079441837.1">
    <property type="nucleotide sequence ID" value="NZ_JBLZIA010000003.1"/>
</dbReference>
<dbReference type="EMBL" id="MZGT01000083">
    <property type="protein sequence ID" value="OPJ57847.1"/>
    <property type="molecule type" value="Genomic_DNA"/>
</dbReference>
<evidence type="ECO:0000313" key="2">
    <source>
        <dbReference type="EMBL" id="OPJ57847.1"/>
    </source>
</evidence>
<gene>
    <name evidence="2" type="primary">rpfG_12</name>
    <name evidence="2" type="ORF">CLCHR_42010</name>
</gene>
<accession>A0A1V4IE75</accession>
<dbReference type="SUPFAM" id="SSF109604">
    <property type="entry name" value="HD-domain/PDEase-like"/>
    <property type="match status" value="1"/>
</dbReference>
<dbReference type="PROSITE" id="PS51832">
    <property type="entry name" value="HD_GYP"/>
    <property type="match status" value="1"/>
</dbReference>
<dbReference type="CDD" id="cd00077">
    <property type="entry name" value="HDc"/>
    <property type="match status" value="1"/>
</dbReference>